<dbReference type="AlphaFoldDB" id="A0A4Q7VYT2"/>
<organism evidence="1 2">
    <name type="scientific">Kribbella rubisoli</name>
    <dbReference type="NCBI Taxonomy" id="3075929"/>
    <lineage>
        <taxon>Bacteria</taxon>
        <taxon>Bacillati</taxon>
        <taxon>Actinomycetota</taxon>
        <taxon>Actinomycetes</taxon>
        <taxon>Propionibacteriales</taxon>
        <taxon>Kribbellaceae</taxon>
        <taxon>Kribbella</taxon>
    </lineage>
</organism>
<evidence type="ECO:0000313" key="1">
    <source>
        <dbReference type="EMBL" id="RZU01917.1"/>
    </source>
</evidence>
<gene>
    <name evidence="1" type="ORF">EV645_8026</name>
</gene>
<dbReference type="Proteomes" id="UP000292027">
    <property type="component" value="Unassembled WGS sequence"/>
</dbReference>
<proteinExistence type="predicted"/>
<keyword evidence="2" id="KW-1185">Reference proteome</keyword>
<name>A0A4Q7VYT2_9ACTN</name>
<comment type="caution">
    <text evidence="1">The sequence shown here is derived from an EMBL/GenBank/DDBJ whole genome shotgun (WGS) entry which is preliminary data.</text>
</comment>
<protein>
    <submittedName>
        <fullName evidence="1">Uncharacterized protein</fullName>
    </submittedName>
</protein>
<evidence type="ECO:0000313" key="2">
    <source>
        <dbReference type="Proteomes" id="UP000292027"/>
    </source>
</evidence>
<dbReference type="EMBL" id="SHKR01000018">
    <property type="protein sequence ID" value="RZU01917.1"/>
    <property type="molecule type" value="Genomic_DNA"/>
</dbReference>
<reference evidence="1 2" key="1">
    <citation type="journal article" date="2015" name="Stand. Genomic Sci.">
        <title>Genomic Encyclopedia of Bacterial and Archaeal Type Strains, Phase III: the genomes of soil and plant-associated and newly described type strains.</title>
        <authorList>
            <person name="Whitman W.B."/>
            <person name="Woyke T."/>
            <person name="Klenk H.P."/>
            <person name="Zhou Y."/>
            <person name="Lilburn T.G."/>
            <person name="Beck B.J."/>
            <person name="De Vos P."/>
            <person name="Vandamme P."/>
            <person name="Eisen J.A."/>
            <person name="Garrity G."/>
            <person name="Hugenholtz P."/>
            <person name="Kyrpides N.C."/>
        </authorList>
    </citation>
    <scope>NUCLEOTIDE SEQUENCE [LARGE SCALE GENOMIC DNA]</scope>
    <source>
        <strain evidence="1 2">VKM Ac-2540</strain>
    </source>
</reference>
<accession>A0A4Q7VYT2</accession>
<sequence>MNYTESLVALQKSVDDTVDEIRQAAVEDHEHLAARIDKHESSARQRLDDVNGKLDSKWNQVKADASAKMTDLKANMAQRRKVRDAEVASSDADWAEADAASAVDLAIWATDNARNSILDAIDARNHADDLTKLAAQHA</sequence>
<dbReference type="RefSeq" id="WP_130450066.1">
    <property type="nucleotide sequence ID" value="NZ_SHKR01000018.1"/>
</dbReference>